<dbReference type="PROSITE" id="PS50005">
    <property type="entry name" value="TPR"/>
    <property type="match status" value="1"/>
</dbReference>
<evidence type="ECO:0000256" key="1">
    <source>
        <dbReference type="PROSITE-ProRule" id="PRU00339"/>
    </source>
</evidence>
<dbReference type="PANTHER" id="PTHR47691:SF3">
    <property type="entry name" value="HTH-TYPE TRANSCRIPTIONAL REGULATOR RV0890C-RELATED"/>
    <property type="match status" value="1"/>
</dbReference>
<protein>
    <submittedName>
        <fullName evidence="3">Tetratricopeptide repeat-containing protein</fullName>
    </submittedName>
</protein>
<keyword evidence="4" id="KW-1185">Reference proteome</keyword>
<dbReference type="Proteomes" id="UP000198583">
    <property type="component" value="Unassembled WGS sequence"/>
</dbReference>
<dbReference type="InterPro" id="IPR042197">
    <property type="entry name" value="Apaf_helical"/>
</dbReference>
<gene>
    <name evidence="3" type="ORF">SAMN04488564_111300</name>
</gene>
<keyword evidence="1" id="KW-0802">TPR repeat</keyword>
<dbReference type="EMBL" id="FOYL01000011">
    <property type="protein sequence ID" value="SFR27859.1"/>
    <property type="molecule type" value="Genomic_DNA"/>
</dbReference>
<organism evidence="3 4">
    <name type="scientific">Lentzea waywayandensis</name>
    <dbReference type="NCBI Taxonomy" id="84724"/>
    <lineage>
        <taxon>Bacteria</taxon>
        <taxon>Bacillati</taxon>
        <taxon>Actinomycetota</taxon>
        <taxon>Actinomycetes</taxon>
        <taxon>Pseudonocardiales</taxon>
        <taxon>Pseudonocardiaceae</taxon>
        <taxon>Lentzea</taxon>
    </lineage>
</organism>
<dbReference type="SMART" id="SM00028">
    <property type="entry name" value="TPR"/>
    <property type="match status" value="2"/>
</dbReference>
<dbReference type="InterPro" id="IPR027417">
    <property type="entry name" value="P-loop_NTPase"/>
</dbReference>
<reference evidence="4" key="1">
    <citation type="submission" date="2016-10" db="EMBL/GenBank/DDBJ databases">
        <authorList>
            <person name="Varghese N."/>
            <person name="Submissions S."/>
        </authorList>
    </citation>
    <scope>NUCLEOTIDE SEQUENCE [LARGE SCALE GENOMIC DNA]</scope>
    <source>
        <strain evidence="4">DSM 44232</strain>
    </source>
</reference>
<dbReference type="SUPFAM" id="SSF52540">
    <property type="entry name" value="P-loop containing nucleoside triphosphate hydrolases"/>
    <property type="match status" value="1"/>
</dbReference>
<dbReference type="Pfam" id="PF13432">
    <property type="entry name" value="TPR_16"/>
    <property type="match status" value="1"/>
</dbReference>
<dbReference type="GO" id="GO:0043531">
    <property type="term" value="F:ADP binding"/>
    <property type="evidence" value="ECO:0007669"/>
    <property type="project" value="InterPro"/>
</dbReference>
<dbReference type="InterPro" id="IPR011990">
    <property type="entry name" value="TPR-like_helical_dom_sf"/>
</dbReference>
<name>A0A1I6FD04_9PSEU</name>
<evidence type="ECO:0000313" key="4">
    <source>
        <dbReference type="Proteomes" id="UP000198583"/>
    </source>
</evidence>
<sequence length="677" mass="73850">MQNVMRGRAGQVVQAAEIGVVHLHGERPVQVPFQLPPEPRCFVSREDELAALDGWPLLVVSGPGGVGKTSLALRWLHDRRAEFPDGQLYVDLGAHAPAGPVPPEIVLEWFLHALGVSEVPEPLAVRQAMFRSITAGRAFAMLLDNAASAAQVRPLLPAAGTVVVTSRWRLSPLGVEGARFVEVEPLGLRDSVRLLDMIIKDDRTSTEPDAAGELARLCGGLPVALSVVGARLSARPRRSLGRELSELRDDQLPELDEQASVRSVLDLSYVDLPARQARLYRLCAWCPGPWFGAEVAAAAVGEPVSQVEDDLEELVEKNLLSEVADGRYGYHDMLRTHARSKHDPAREAGVRRVLEWYLAKAISADVALMPVGQRLGPGYRSAVAMQAGPLEWLEQERANLVAALHCAHSSGRPELVWQLCEPMWALFLNCHYYTDWVETHRLAIQAARSCGQSLAAARLGNRLTMAYVNLRRYDDAVAELDAVLAAGLDDPVSETTALSMLGRVHLGRGEPEAALDCYRRVLAVRTARGRARGIGMARRRIGEALIELGRTDEALTELELAEQLLDDPGERARVRTFLARACAAAGQVDRARSLLSLASDDLRTSPLHRADVFVALAGLAADPEEARDHYRSALACYRDPADPAAVRVRALLDRHEHESTADVIPGQATGEQERGSH</sequence>
<evidence type="ECO:0000256" key="2">
    <source>
        <dbReference type="SAM" id="MobiDB-lite"/>
    </source>
</evidence>
<feature type="region of interest" description="Disordered" evidence="2">
    <location>
        <begin position="657"/>
        <end position="677"/>
    </location>
</feature>
<dbReference type="AlphaFoldDB" id="A0A1I6FD04"/>
<dbReference type="Pfam" id="PF14559">
    <property type="entry name" value="TPR_19"/>
    <property type="match status" value="1"/>
</dbReference>
<feature type="repeat" description="TPR" evidence="1">
    <location>
        <begin position="495"/>
        <end position="528"/>
    </location>
</feature>
<dbReference type="Gene3D" id="1.25.40.10">
    <property type="entry name" value="Tetratricopeptide repeat domain"/>
    <property type="match status" value="1"/>
</dbReference>
<dbReference type="Gene3D" id="1.10.8.430">
    <property type="entry name" value="Helical domain of apoptotic protease-activating factors"/>
    <property type="match status" value="1"/>
</dbReference>
<dbReference type="InterPro" id="IPR019734">
    <property type="entry name" value="TPR_rpt"/>
</dbReference>
<evidence type="ECO:0000313" key="3">
    <source>
        <dbReference type="EMBL" id="SFR27859.1"/>
    </source>
</evidence>
<accession>A0A1I6FD04</accession>
<proteinExistence type="predicted"/>
<dbReference type="STRING" id="84724.SAMN04488564_111300"/>
<dbReference type="SUPFAM" id="SSF48452">
    <property type="entry name" value="TPR-like"/>
    <property type="match status" value="1"/>
</dbReference>
<dbReference type="PANTHER" id="PTHR47691">
    <property type="entry name" value="REGULATOR-RELATED"/>
    <property type="match status" value="1"/>
</dbReference>
<dbReference type="Gene3D" id="3.40.50.300">
    <property type="entry name" value="P-loop containing nucleotide triphosphate hydrolases"/>
    <property type="match status" value="1"/>
</dbReference>
<dbReference type="PRINTS" id="PR00364">
    <property type="entry name" value="DISEASERSIST"/>
</dbReference>